<proteinExistence type="inferred from homology"/>
<dbReference type="EC" id="3.6.1.1" evidence="3"/>
<dbReference type="EMBL" id="JAFFHA010000005">
    <property type="protein sequence ID" value="KAK4656345.1"/>
    <property type="molecule type" value="Genomic_DNA"/>
</dbReference>
<dbReference type="PANTHER" id="PTHR10286">
    <property type="entry name" value="INORGANIC PYROPHOSPHATASE"/>
    <property type="match status" value="1"/>
</dbReference>
<keyword evidence="6" id="KW-0460">Magnesium</keyword>
<name>A0ABR0GKR1_9PEZI</name>
<organism evidence="7 8">
    <name type="scientific">Podospora pseudocomata</name>
    <dbReference type="NCBI Taxonomy" id="2093779"/>
    <lineage>
        <taxon>Eukaryota</taxon>
        <taxon>Fungi</taxon>
        <taxon>Dikarya</taxon>
        <taxon>Ascomycota</taxon>
        <taxon>Pezizomycotina</taxon>
        <taxon>Sordariomycetes</taxon>
        <taxon>Sordariomycetidae</taxon>
        <taxon>Sordariales</taxon>
        <taxon>Podosporaceae</taxon>
        <taxon>Podospora</taxon>
    </lineage>
</organism>
<evidence type="ECO:0000256" key="6">
    <source>
        <dbReference type="ARBA" id="ARBA00022842"/>
    </source>
</evidence>
<dbReference type="Gene3D" id="3.90.80.10">
    <property type="entry name" value="Inorganic pyrophosphatase"/>
    <property type="match status" value="1"/>
</dbReference>
<evidence type="ECO:0000313" key="8">
    <source>
        <dbReference type="Proteomes" id="UP001323405"/>
    </source>
</evidence>
<protein>
    <recommendedName>
        <fullName evidence="3">inorganic diphosphatase</fullName>
        <ecNumber evidence="3">3.6.1.1</ecNumber>
    </recommendedName>
</protein>
<dbReference type="PROSITE" id="PS00387">
    <property type="entry name" value="PPASE"/>
    <property type="match status" value="1"/>
</dbReference>
<keyword evidence="5" id="KW-0378">Hydrolase</keyword>
<evidence type="ECO:0000256" key="4">
    <source>
        <dbReference type="ARBA" id="ARBA00022723"/>
    </source>
</evidence>
<evidence type="ECO:0000256" key="2">
    <source>
        <dbReference type="ARBA" id="ARBA00006220"/>
    </source>
</evidence>
<sequence>MDSSKPQYSLRRVGHPFTKDYQVYFERNADKIAVSPFHDIPLHHDEARNVFNMVVEVPRWTNAKFEISRGKSMNPITQDTLDGNPRFTRSCFPYKGYIWNYGALPQTWEDPHYTDPDTDAKGDNDPIDACEIGRAIAKTGDVKQVKILGVLGLLDEGETDWKLIVIDVTDPLADKLHDISDVEKHLPGLLDATRDWFRIYMVPNGYPPNEYALEGKFMDKAYALKVVKECSEAWRRLVHGKVEKGGISLHNTTLSGTPGKLDPKDVGLPTDENLSPAPVPQELEEWFYVDRERLEDDKKLVHGDDSLCITLDLA</sequence>
<evidence type="ECO:0000313" key="7">
    <source>
        <dbReference type="EMBL" id="KAK4656345.1"/>
    </source>
</evidence>
<evidence type="ECO:0000256" key="1">
    <source>
        <dbReference type="ARBA" id="ARBA00001946"/>
    </source>
</evidence>
<dbReference type="InterPro" id="IPR008162">
    <property type="entry name" value="Pyrophosphatase"/>
</dbReference>
<dbReference type="InterPro" id="IPR036649">
    <property type="entry name" value="Pyrophosphatase_sf"/>
</dbReference>
<reference evidence="7 8" key="1">
    <citation type="journal article" date="2023" name="bioRxiv">
        <title>High-quality genome assemblies of four members of thePodospora anserinaspecies complex.</title>
        <authorList>
            <person name="Ament-Velasquez S.L."/>
            <person name="Vogan A.A."/>
            <person name="Wallerman O."/>
            <person name="Hartmann F."/>
            <person name="Gautier V."/>
            <person name="Silar P."/>
            <person name="Giraud T."/>
            <person name="Johannesson H."/>
        </authorList>
    </citation>
    <scope>NUCLEOTIDE SEQUENCE [LARGE SCALE GENOMIC DNA]</scope>
    <source>
        <strain evidence="7 8">CBS 415.72m</strain>
    </source>
</reference>
<comment type="caution">
    <text evidence="7">The sequence shown here is derived from an EMBL/GenBank/DDBJ whole genome shotgun (WGS) entry which is preliminary data.</text>
</comment>
<evidence type="ECO:0000256" key="3">
    <source>
        <dbReference type="ARBA" id="ARBA00012146"/>
    </source>
</evidence>
<dbReference type="CDD" id="cd00412">
    <property type="entry name" value="pyrophosphatase"/>
    <property type="match status" value="1"/>
</dbReference>
<dbReference type="Pfam" id="PF00719">
    <property type="entry name" value="Pyrophosphatase"/>
    <property type="match status" value="1"/>
</dbReference>
<gene>
    <name evidence="7" type="ORF">QC762_311040</name>
</gene>
<accession>A0ABR0GKR1</accession>
<dbReference type="GeneID" id="87909306"/>
<comment type="cofactor">
    <cofactor evidence="1">
        <name>Mg(2+)</name>
        <dbReference type="ChEBI" id="CHEBI:18420"/>
    </cofactor>
</comment>
<dbReference type="SUPFAM" id="SSF50324">
    <property type="entry name" value="Inorganic pyrophosphatase"/>
    <property type="match status" value="1"/>
</dbReference>
<evidence type="ECO:0000256" key="5">
    <source>
        <dbReference type="ARBA" id="ARBA00022801"/>
    </source>
</evidence>
<comment type="similarity">
    <text evidence="2">Belongs to the PPase family.</text>
</comment>
<dbReference type="Proteomes" id="UP001323405">
    <property type="component" value="Unassembled WGS sequence"/>
</dbReference>
<keyword evidence="4" id="KW-0479">Metal-binding</keyword>
<keyword evidence="8" id="KW-1185">Reference proteome</keyword>
<dbReference type="RefSeq" id="XP_062745320.1">
    <property type="nucleotide sequence ID" value="XM_062889399.1"/>
</dbReference>